<evidence type="ECO:0000259" key="3">
    <source>
        <dbReference type="PROSITE" id="PS52015"/>
    </source>
</evidence>
<dbReference type="PROSITE" id="PS52015">
    <property type="entry name" value="TONB_CTD"/>
    <property type="match status" value="1"/>
</dbReference>
<dbReference type="GO" id="GO:0030288">
    <property type="term" value="C:outer membrane-bounded periplasmic space"/>
    <property type="evidence" value="ECO:0007669"/>
    <property type="project" value="InterPro"/>
</dbReference>
<dbReference type="PANTHER" id="PTHR33446">
    <property type="entry name" value="PROTEIN TONB-RELATED"/>
    <property type="match status" value="1"/>
</dbReference>
<evidence type="ECO:0000256" key="1">
    <source>
        <dbReference type="RuleBase" id="RU362123"/>
    </source>
</evidence>
<protein>
    <recommendedName>
        <fullName evidence="1">Protein TonB</fullName>
    </recommendedName>
</protein>
<feature type="region of interest" description="Disordered" evidence="2">
    <location>
        <begin position="117"/>
        <end position="186"/>
    </location>
</feature>
<keyword evidence="1" id="KW-0997">Cell inner membrane</keyword>
<feature type="compositionally biased region" description="Basic and acidic residues" evidence="2">
    <location>
        <begin position="117"/>
        <end position="145"/>
    </location>
</feature>
<dbReference type="InterPro" id="IPR037682">
    <property type="entry name" value="TonB_C"/>
</dbReference>
<dbReference type="AlphaFoldDB" id="A0A8D3Y0Z6"/>
<keyword evidence="1" id="KW-0813">Transport</keyword>
<evidence type="ECO:0000313" key="4">
    <source>
        <dbReference type="EMBL" id="AJE15243.1"/>
    </source>
</evidence>
<evidence type="ECO:0000256" key="2">
    <source>
        <dbReference type="SAM" id="MobiDB-lite"/>
    </source>
</evidence>
<dbReference type="Gene3D" id="3.30.1150.10">
    <property type="match status" value="1"/>
</dbReference>
<gene>
    <name evidence="4" type="ORF">CL52_09365</name>
</gene>
<comment type="function">
    <text evidence="1">Interacts with outer membrane receptor proteins that carry out high-affinity binding and energy dependent uptake into the periplasmic space of specific substrates. It could act to transduce energy from the cytoplasmic membrane to specific energy-requiring processes in the outer membrane, resulting in the release into the periplasm of ligands bound by these outer membrane proteins.</text>
</comment>
<dbReference type="Pfam" id="PF03544">
    <property type="entry name" value="TonB_C"/>
    <property type="match status" value="1"/>
</dbReference>
<evidence type="ECO:0000313" key="5">
    <source>
        <dbReference type="Proteomes" id="UP000031271"/>
    </source>
</evidence>
<reference evidence="5" key="1">
    <citation type="submission" date="2014-03" db="EMBL/GenBank/DDBJ databases">
        <title>Complete genome of Pseudomonas balearica DSM 6083T, a sewage water isolate from an enrichment with 2-methylnaphthalene.</title>
        <authorList>
            <person name="Salva-Serra F."/>
            <person name="Jaen-Luchoro D."/>
            <person name="Busquets A."/>
            <person name="Pena A."/>
            <person name="Gomila M."/>
            <person name="Bosch R."/>
            <person name="Nogales B."/>
            <person name="Garcia-Valdes E."/>
            <person name="Lalucat J."/>
            <person name="Bennasar A."/>
        </authorList>
    </citation>
    <scope>NUCLEOTIDE SEQUENCE [LARGE SCALE GENOMIC DNA]</scope>
    <source>
        <strain evidence="5">DSM 6083</strain>
    </source>
</reference>
<reference evidence="4 5" key="2">
    <citation type="journal article" name="Genome Announc.">
        <title>Complete Genome Sequence of Pseudomonas balearica DSM 6083T.</title>
        <authorList>
            <person name="Bennasar-Figueras A."/>
            <person name="Salva-Serra F."/>
            <person name="Jaen-Luchoro D."/>
            <person name="Segui C."/>
            <person name="Aliaga F."/>
            <person name="Busquets A."/>
            <person name="Gomila M."/>
            <person name="Moore E.R."/>
            <person name="Lalucat J."/>
        </authorList>
    </citation>
    <scope>NUCLEOTIDE SEQUENCE [LARGE SCALE GENOMIC DNA]</scope>
    <source>
        <strain evidence="5">DSM 6083</strain>
    </source>
</reference>
<dbReference type="InterPro" id="IPR051045">
    <property type="entry name" value="TonB-dependent_transducer"/>
</dbReference>
<dbReference type="PANTHER" id="PTHR33446:SF2">
    <property type="entry name" value="PROTEIN TONB"/>
    <property type="match status" value="1"/>
</dbReference>
<name>A0A8D3Y0Z6_9GAMM</name>
<keyword evidence="1" id="KW-1003">Cell membrane</keyword>
<feature type="compositionally biased region" description="Basic and acidic residues" evidence="2">
    <location>
        <begin position="173"/>
        <end position="186"/>
    </location>
</feature>
<dbReference type="GO" id="GO:0015891">
    <property type="term" value="P:siderophore transport"/>
    <property type="evidence" value="ECO:0007669"/>
    <property type="project" value="InterPro"/>
</dbReference>
<comment type="subcellular location">
    <subcellularLocation>
        <location evidence="1">Cell inner membrane</location>
        <topology evidence="1">Single-pass membrane protein</topology>
        <orientation evidence="1">Periplasmic side</orientation>
    </subcellularLocation>
</comment>
<proteinExistence type="inferred from homology"/>
<dbReference type="GO" id="GO:0015031">
    <property type="term" value="P:protein transport"/>
    <property type="evidence" value="ECO:0007669"/>
    <property type="project" value="UniProtKB-UniRule"/>
</dbReference>
<feature type="compositionally biased region" description="Low complexity" evidence="2">
    <location>
        <begin position="146"/>
        <end position="172"/>
    </location>
</feature>
<dbReference type="GO" id="GO:0098797">
    <property type="term" value="C:plasma membrane protein complex"/>
    <property type="evidence" value="ECO:0007669"/>
    <property type="project" value="TreeGrafter"/>
</dbReference>
<dbReference type="GO" id="GO:0031992">
    <property type="term" value="F:energy transducer activity"/>
    <property type="evidence" value="ECO:0007669"/>
    <property type="project" value="InterPro"/>
</dbReference>
<keyword evidence="1" id="KW-0653">Protein transport</keyword>
<dbReference type="GeneID" id="77260122"/>
<organism evidence="4 5">
    <name type="scientific">Stutzerimonas balearica DSM 6083</name>
    <dbReference type="NCBI Taxonomy" id="1123016"/>
    <lineage>
        <taxon>Bacteria</taxon>
        <taxon>Pseudomonadati</taxon>
        <taxon>Pseudomonadota</taxon>
        <taxon>Gammaproteobacteria</taxon>
        <taxon>Pseudomonadales</taxon>
        <taxon>Pseudomonadaceae</taxon>
        <taxon>Stutzerimonas</taxon>
    </lineage>
</organism>
<dbReference type="GO" id="GO:0055085">
    <property type="term" value="P:transmembrane transport"/>
    <property type="evidence" value="ECO:0007669"/>
    <property type="project" value="InterPro"/>
</dbReference>
<dbReference type="RefSeq" id="WP_144385183.1">
    <property type="nucleotide sequence ID" value="NZ_CP007511.1"/>
</dbReference>
<dbReference type="SUPFAM" id="SSF74653">
    <property type="entry name" value="TolA/TonB C-terminal domain"/>
    <property type="match status" value="1"/>
</dbReference>
<accession>A0A8D3Y0Z6</accession>
<dbReference type="PRINTS" id="PR01374">
    <property type="entry name" value="TONBPROTEIN"/>
</dbReference>
<feature type="compositionally biased region" description="Low complexity" evidence="2">
    <location>
        <begin position="84"/>
        <end position="95"/>
    </location>
</feature>
<keyword evidence="1" id="KW-0812">Transmembrane</keyword>
<dbReference type="EMBL" id="CP007511">
    <property type="protein sequence ID" value="AJE15243.1"/>
    <property type="molecule type" value="Genomic_DNA"/>
</dbReference>
<keyword evidence="1" id="KW-0472">Membrane</keyword>
<dbReference type="Proteomes" id="UP000031271">
    <property type="component" value="Chromosome"/>
</dbReference>
<dbReference type="InterPro" id="IPR003538">
    <property type="entry name" value="TonB"/>
</dbReference>
<sequence length="272" mass="29960">MSSLSVMPPTNCLAEHGAWRGRVGAAGVALALHAGVLGLLLHGWTPALETAGVPEVMRTQLVSLPPPVEHAAPPVAAEPPPAEPVAEAAETPVEPQARQLEQAELAFKRAEQQRLEAERVKREQARERREQAERERQERLREERLAQQAQARAEAQAQARAEAERQAAAAAAERARRDAEALASRRDLPIEKKEPAYPARALDRGLEGSCTVAYAVNAQGRIEHPRALDDCHPLFVQPSLTAARSFRYRPRIIDGRAVAVPEVRNTFHYRIQ</sequence>
<feature type="region of interest" description="Disordered" evidence="2">
    <location>
        <begin position="68"/>
        <end position="95"/>
    </location>
</feature>
<keyword evidence="1" id="KW-0735">Signal-anchor</keyword>
<dbReference type="KEGG" id="pbm:CL52_09365"/>
<feature type="domain" description="TonB C-terminal" evidence="3">
    <location>
        <begin position="182"/>
        <end position="272"/>
    </location>
</feature>
<comment type="similarity">
    <text evidence="1">Belongs to the TonB family.</text>
</comment>